<feature type="binding site" evidence="9">
    <location>
        <position position="74"/>
    </location>
    <ligand>
        <name>4-amino-2-methyl-5-(diphosphooxymethyl)pyrimidine</name>
        <dbReference type="ChEBI" id="CHEBI:57841"/>
    </ligand>
</feature>
<dbReference type="SUPFAM" id="SSF51391">
    <property type="entry name" value="Thiamin phosphate synthase"/>
    <property type="match status" value="1"/>
</dbReference>
<dbReference type="InterPro" id="IPR036206">
    <property type="entry name" value="ThiamineP_synth_sf"/>
</dbReference>
<evidence type="ECO:0000313" key="13">
    <source>
        <dbReference type="EMBL" id="QAA94295.1"/>
    </source>
</evidence>
<feature type="binding site" evidence="9">
    <location>
        <position position="143"/>
    </location>
    <ligand>
        <name>4-amino-2-methyl-5-(diphosphooxymethyl)pyrimidine</name>
        <dbReference type="ChEBI" id="CHEBI:57841"/>
    </ligand>
</feature>
<evidence type="ECO:0000256" key="8">
    <source>
        <dbReference type="ARBA" id="ARBA00047883"/>
    </source>
</evidence>
<accession>A0A410GDD8</accession>
<dbReference type="EMBL" id="CP022987">
    <property type="protein sequence ID" value="QAA94295.1"/>
    <property type="molecule type" value="Genomic_DNA"/>
</dbReference>
<keyword evidence="5 9" id="KW-0784">Thiamine biosynthesis</keyword>
<evidence type="ECO:0000256" key="5">
    <source>
        <dbReference type="ARBA" id="ARBA00022977"/>
    </source>
</evidence>
<feature type="binding site" evidence="9">
    <location>
        <position position="94"/>
    </location>
    <ligand>
        <name>Mg(2+)</name>
        <dbReference type="ChEBI" id="CHEBI:18420"/>
    </ligand>
</feature>
<proteinExistence type="inferred from homology"/>
<dbReference type="GO" id="GO:0009229">
    <property type="term" value="P:thiamine diphosphate biosynthetic process"/>
    <property type="evidence" value="ECO:0007669"/>
    <property type="project" value="UniProtKB-UniRule"/>
</dbReference>
<dbReference type="OrthoDB" id="9810880at2"/>
<dbReference type="HAMAP" id="MF_00097">
    <property type="entry name" value="TMP_synthase"/>
    <property type="match status" value="1"/>
</dbReference>
<evidence type="ECO:0000256" key="11">
    <source>
        <dbReference type="RuleBase" id="RU004253"/>
    </source>
</evidence>
<dbReference type="Pfam" id="PF02581">
    <property type="entry name" value="TMP-TENI"/>
    <property type="match status" value="1"/>
</dbReference>
<comment type="catalytic activity">
    <reaction evidence="8 9 10">
        <text>2-[(2R,5Z)-2-carboxy-4-methylthiazol-5(2H)-ylidene]ethyl phosphate + 4-amino-2-methyl-5-(diphosphooxymethyl)pyrimidine + 2 H(+) = thiamine phosphate + CO2 + diphosphate</text>
        <dbReference type="Rhea" id="RHEA:47844"/>
        <dbReference type="ChEBI" id="CHEBI:15378"/>
        <dbReference type="ChEBI" id="CHEBI:16526"/>
        <dbReference type="ChEBI" id="CHEBI:33019"/>
        <dbReference type="ChEBI" id="CHEBI:37575"/>
        <dbReference type="ChEBI" id="CHEBI:57841"/>
        <dbReference type="ChEBI" id="CHEBI:62899"/>
        <dbReference type="EC" id="2.5.1.3"/>
    </reaction>
</comment>
<dbReference type="UniPathway" id="UPA00060">
    <property type="reaction ID" value="UER00141"/>
</dbReference>
<evidence type="ECO:0000256" key="9">
    <source>
        <dbReference type="HAMAP-Rule" id="MF_00097"/>
    </source>
</evidence>
<dbReference type="GO" id="GO:0005737">
    <property type="term" value="C:cytoplasm"/>
    <property type="evidence" value="ECO:0007669"/>
    <property type="project" value="TreeGrafter"/>
</dbReference>
<dbReference type="CDD" id="cd00564">
    <property type="entry name" value="TMP_TenI"/>
    <property type="match status" value="1"/>
</dbReference>
<keyword evidence="3 9" id="KW-0479">Metal-binding</keyword>
<feature type="domain" description="Thiamine phosphate synthase/TenI" evidence="12">
    <location>
        <begin position="13"/>
        <end position="200"/>
    </location>
</feature>
<dbReference type="Gene3D" id="3.20.20.70">
    <property type="entry name" value="Aldolase class I"/>
    <property type="match status" value="1"/>
</dbReference>
<keyword evidence="4 9" id="KW-0460">Magnesium</keyword>
<dbReference type="Proteomes" id="UP000283474">
    <property type="component" value="Chromosome"/>
</dbReference>
<keyword evidence="2 9" id="KW-0808">Transferase</keyword>
<dbReference type="PANTHER" id="PTHR20857">
    <property type="entry name" value="THIAMINE-PHOSPHATE PYROPHOSPHORYLASE"/>
    <property type="match status" value="1"/>
</dbReference>
<comment type="catalytic activity">
    <reaction evidence="6 9 10">
        <text>4-methyl-5-(2-phosphooxyethyl)-thiazole + 4-amino-2-methyl-5-(diphosphooxymethyl)pyrimidine + H(+) = thiamine phosphate + diphosphate</text>
        <dbReference type="Rhea" id="RHEA:22328"/>
        <dbReference type="ChEBI" id="CHEBI:15378"/>
        <dbReference type="ChEBI" id="CHEBI:33019"/>
        <dbReference type="ChEBI" id="CHEBI:37575"/>
        <dbReference type="ChEBI" id="CHEBI:57841"/>
        <dbReference type="ChEBI" id="CHEBI:58296"/>
        <dbReference type="EC" id="2.5.1.3"/>
    </reaction>
</comment>
<comment type="catalytic activity">
    <reaction evidence="7 9 10">
        <text>2-(2-carboxy-4-methylthiazol-5-yl)ethyl phosphate + 4-amino-2-methyl-5-(diphosphooxymethyl)pyrimidine + 2 H(+) = thiamine phosphate + CO2 + diphosphate</text>
        <dbReference type="Rhea" id="RHEA:47848"/>
        <dbReference type="ChEBI" id="CHEBI:15378"/>
        <dbReference type="ChEBI" id="CHEBI:16526"/>
        <dbReference type="ChEBI" id="CHEBI:33019"/>
        <dbReference type="ChEBI" id="CHEBI:37575"/>
        <dbReference type="ChEBI" id="CHEBI:57841"/>
        <dbReference type="ChEBI" id="CHEBI:62890"/>
        <dbReference type="EC" id="2.5.1.3"/>
    </reaction>
</comment>
<dbReference type="InterPro" id="IPR022998">
    <property type="entry name" value="ThiamineP_synth_TenI"/>
</dbReference>
<feature type="binding site" evidence="9">
    <location>
        <position position="177"/>
    </location>
    <ligand>
        <name>2-[(2R,5Z)-2-carboxy-4-methylthiazol-5(2H)-ylidene]ethyl phosphate</name>
        <dbReference type="ChEBI" id="CHEBI:62899"/>
    </ligand>
</feature>
<evidence type="ECO:0000256" key="10">
    <source>
        <dbReference type="RuleBase" id="RU003826"/>
    </source>
</evidence>
<evidence type="ECO:0000256" key="3">
    <source>
        <dbReference type="ARBA" id="ARBA00022723"/>
    </source>
</evidence>
<feature type="binding site" evidence="9">
    <location>
        <begin position="197"/>
        <end position="198"/>
    </location>
    <ligand>
        <name>2-[(2R,5Z)-2-carboxy-4-methylthiazol-5(2H)-ylidene]ethyl phosphate</name>
        <dbReference type="ChEBI" id="CHEBI:62899"/>
    </ligand>
</feature>
<comment type="cofactor">
    <cofactor evidence="9">
        <name>Mg(2+)</name>
        <dbReference type="ChEBI" id="CHEBI:18420"/>
    </cofactor>
    <text evidence="9">Binds 1 Mg(2+) ion per subunit.</text>
</comment>
<dbReference type="PANTHER" id="PTHR20857:SF15">
    <property type="entry name" value="THIAMINE-PHOSPHATE SYNTHASE"/>
    <property type="match status" value="1"/>
</dbReference>
<gene>
    <name evidence="9" type="primary">thiE</name>
    <name evidence="13" type="ORF">CKA81_10980</name>
</gene>
<protein>
    <recommendedName>
        <fullName evidence="9">Thiamine-phosphate synthase</fullName>
        <shortName evidence="9">TP synthase</shortName>
        <shortName evidence="9">TPS</shortName>
        <ecNumber evidence="9">2.5.1.3</ecNumber>
    </recommendedName>
    <alternativeName>
        <fullName evidence="9">Thiamine-phosphate pyrophosphorylase</fullName>
        <shortName evidence="9">TMP pyrophosphorylase</shortName>
        <shortName evidence="9">TMP-PPase</shortName>
    </alternativeName>
</protein>
<feature type="binding site" evidence="9">
    <location>
        <begin position="42"/>
        <end position="46"/>
    </location>
    <ligand>
        <name>4-amino-2-methyl-5-(diphosphooxymethyl)pyrimidine</name>
        <dbReference type="ChEBI" id="CHEBI:57841"/>
    </ligand>
</feature>
<evidence type="ECO:0000256" key="7">
    <source>
        <dbReference type="ARBA" id="ARBA00047851"/>
    </source>
</evidence>
<evidence type="ECO:0000256" key="4">
    <source>
        <dbReference type="ARBA" id="ARBA00022842"/>
    </source>
</evidence>
<comment type="pathway">
    <text evidence="1 9 11">Cofactor biosynthesis; thiamine diphosphate biosynthesis; thiamine phosphate from 4-amino-2-methyl-5-diphosphomethylpyrimidine and 4-methyl-5-(2-phosphoethyl)-thiazole: step 1/1.</text>
</comment>
<dbReference type="RefSeq" id="WP_128355305.1">
    <property type="nucleotide sequence ID" value="NZ_CP022987.1"/>
</dbReference>
<feature type="binding site" evidence="9">
    <location>
        <position position="75"/>
    </location>
    <ligand>
        <name>Mg(2+)</name>
        <dbReference type="ChEBI" id="CHEBI:18420"/>
    </ligand>
</feature>
<dbReference type="KEGG" id="pus:CKA81_10980"/>
<keyword evidence="14" id="KW-1185">Reference proteome</keyword>
<feature type="binding site" evidence="9">
    <location>
        <position position="113"/>
    </location>
    <ligand>
        <name>4-amino-2-methyl-5-(diphosphooxymethyl)pyrimidine</name>
        <dbReference type="ChEBI" id="CHEBI:57841"/>
    </ligand>
</feature>
<comment type="caution">
    <text evidence="9">Lacks conserved residue(s) required for the propagation of feature annotation.</text>
</comment>
<dbReference type="EC" id="2.5.1.3" evidence="9"/>
<dbReference type="GO" id="GO:0004789">
    <property type="term" value="F:thiamine-phosphate diphosphorylase activity"/>
    <property type="evidence" value="ECO:0007669"/>
    <property type="project" value="UniProtKB-UniRule"/>
</dbReference>
<sequence>MTSDKHLRFPAGLYGVTPEWDDTDTLLQAISSAASGGMTALQWRRKTISPEARLSQARRVVEHCRKLGVVSIINDDWRLAALVDADGVHLGREDGSLVEARLAMGPGKLMGCSCYNDLALAAQTLDADVDYIAFGAMYPSSVKPEAVRATLEQLRLGRALVENIATRPRPAVVAIGGITADNAAPLVEAGADSIALISGLFGSNDIAATAARCSALFA</sequence>
<dbReference type="InterPro" id="IPR013785">
    <property type="entry name" value="Aldolase_TIM"/>
</dbReference>
<dbReference type="GO" id="GO:0009228">
    <property type="term" value="P:thiamine biosynthetic process"/>
    <property type="evidence" value="ECO:0007669"/>
    <property type="project" value="UniProtKB-KW"/>
</dbReference>
<organism evidence="13 14">
    <name type="scientific">Pollutimonas thiosulfatoxidans</name>
    <dbReference type="NCBI Taxonomy" id="2028345"/>
    <lineage>
        <taxon>Bacteria</taxon>
        <taxon>Pseudomonadati</taxon>
        <taxon>Pseudomonadota</taxon>
        <taxon>Betaproteobacteria</taxon>
        <taxon>Burkholderiales</taxon>
        <taxon>Alcaligenaceae</taxon>
        <taxon>Pollutimonas</taxon>
    </lineage>
</organism>
<evidence type="ECO:0000256" key="2">
    <source>
        <dbReference type="ARBA" id="ARBA00022679"/>
    </source>
</evidence>
<evidence type="ECO:0000256" key="1">
    <source>
        <dbReference type="ARBA" id="ARBA00005165"/>
    </source>
</evidence>
<name>A0A410GDD8_9BURK</name>
<dbReference type="GO" id="GO:0000287">
    <property type="term" value="F:magnesium ion binding"/>
    <property type="evidence" value="ECO:0007669"/>
    <property type="project" value="UniProtKB-UniRule"/>
</dbReference>
<comment type="similarity">
    <text evidence="9 10">Belongs to the thiamine-phosphate synthase family.</text>
</comment>
<evidence type="ECO:0000259" key="12">
    <source>
        <dbReference type="Pfam" id="PF02581"/>
    </source>
</evidence>
<comment type="function">
    <text evidence="9">Condenses 4-methyl-5-(beta-hydroxyethyl)thiazole monophosphate (THZ-P) and 2-methyl-4-amino-5-hydroxymethyl pyrimidine pyrophosphate (HMP-PP) to form thiamine monophosphate (TMP).</text>
</comment>
<reference evidence="13 14" key="1">
    <citation type="submission" date="2017-08" db="EMBL/GenBank/DDBJ databases">
        <authorList>
            <person name="Park S.-J."/>
            <person name="Kim H."/>
        </authorList>
    </citation>
    <scope>NUCLEOTIDE SEQUENCE [LARGE SCALE GENOMIC DNA]</scope>
    <source>
        <strain evidence="14">ye3</strain>
    </source>
</reference>
<evidence type="ECO:0000313" key="14">
    <source>
        <dbReference type="Proteomes" id="UP000283474"/>
    </source>
</evidence>
<dbReference type="AlphaFoldDB" id="A0A410GDD8"/>
<dbReference type="NCBIfam" id="TIGR00693">
    <property type="entry name" value="thiE"/>
    <property type="match status" value="1"/>
</dbReference>
<dbReference type="InterPro" id="IPR034291">
    <property type="entry name" value="TMP_synthase"/>
</dbReference>
<evidence type="ECO:0000256" key="6">
    <source>
        <dbReference type="ARBA" id="ARBA00047334"/>
    </source>
</evidence>